<reference evidence="2" key="1">
    <citation type="submission" date="2023-03" db="EMBL/GenBank/DDBJ databases">
        <title>Chromosome-scale reference genome and RAD-based genetic map of yellow starthistle (Centaurea solstitialis) reveal putative structural variation and QTLs associated with invader traits.</title>
        <authorList>
            <person name="Reatini B."/>
            <person name="Cang F.A."/>
            <person name="Jiang Q."/>
            <person name="Mckibben M.T.W."/>
            <person name="Barker M.S."/>
            <person name="Rieseberg L.H."/>
            <person name="Dlugosch K.M."/>
        </authorList>
    </citation>
    <scope>NUCLEOTIDE SEQUENCE</scope>
    <source>
        <strain evidence="2">CAN-66</strain>
        <tissue evidence="2">Leaf</tissue>
    </source>
</reference>
<feature type="domain" description="F-box" evidence="1">
    <location>
        <begin position="446"/>
        <end position="491"/>
    </location>
</feature>
<dbReference type="SUPFAM" id="SSF81383">
    <property type="entry name" value="F-box domain"/>
    <property type="match status" value="3"/>
</dbReference>
<proteinExistence type="predicted"/>
<sequence length="1237" mass="141012">MSPNSHGEFIGVSPNSVCQKIMTPIYGSIENLVEGVMVDILLRLPVKTIVHCKCVCKKWHNLVNSSYFINIHLSRSPAGFMVYHDQHILDGATSGILKWVEVEDGLDHHSLHHEPLLNFDLGGCLAAHVHSNIFIPVGSVNGLICIWKRFAGNMYICNPITGEYLTLPRQQSHRDGYVLSIYNFGINSLTREYKVLRFFRGGLPPYPPTLEAEVYTLGTSEWRSLGQVPYRIGGCRGPFLNSYFHWEVYQEDAPGSILTFDLDKETFQLFPSPPSEPGAMQENTGNLGVFNGCLCRLGTYDFHLTIWAMKQYGIKESWHKELVITQAICASLDWELKKTMFVFGGLQDGTILVVVGCKMLAYCPKSNTFEDLSLLDNWFVVMTHRPSFIKLKEIDSERVGLGMFFYDLHRTALGARVIGYRGLGVLGDRGRVMSGLLSRRFMPPINPSMENLLEEVMVDILSRLPVKTIIHCKCVCKKWRNLVNSSYFINLHFSRSPEGFMFHHDPLDDDTFGILKWVEIEDGLDHHSLHHEPVVNFDLDGCLAAHVPPLELKPVRSVNGLIFISQHFVSNNYICNPITREYLTLPKVENYKESYGHILLYNFGVNSVTGEYKVLRLFRGDLPPYPPILGIPSLSPFDARIYTLGTSQWRSLGQVPYRIGGFREAFLNSYFHWRVDGQDAPESICTFDLDKETFQLFPSPPTQPNLEPYMKVPEIWELDTYDFQLTMWVMKQYGIKESWHKELVITEAICDSLDWEWKNDMFVFGGLQDGTILVVVGFKMLAYCPKTKTFEDLSLLDNWYVVMTHHPSFIKLKDIDSERFGYRGSGVVGSSRSCDVKFFGLDSICRRIVPPINPSMENLLEEVMVDILSRLPVKTIVHCKCVCKKWHNLVNNSHFINFHLSTSPAGFMVQHETHIPNDAGILKWVEIRDGLDHHSLHHEPFIDFDLNGYLAAPIPLTDSTPVGSVNGLICISQRGIKVGVKVDNVYICNPITREYLTLPKPQNNRDGCGVIIYKFGVTSLTGEYKVLRIFQGGLPPYYYTPGKPLVFEAEVYTLGTSQWRNLGQVPYRFFGFDGPFLNGYFHWKVPHEDALESICTFDLDKETFQLFPSLPTGPQEWSENLGVFKGCLCKSDTYGSQITIWVMKQYAVRESWHKELVITEAICDDRDWVMMKNNMYVFGGLQDGTILVVVGNKVLAYCLKSKTIEDLGILSTRHILLTHRPSFVKLQDIDSERVHMF</sequence>
<dbReference type="EMBL" id="JARYMX010000015">
    <property type="protein sequence ID" value="KAJ9536596.1"/>
    <property type="molecule type" value="Genomic_DNA"/>
</dbReference>
<dbReference type="SMART" id="SM00256">
    <property type="entry name" value="FBOX"/>
    <property type="match status" value="3"/>
</dbReference>
<dbReference type="InterPro" id="IPR001810">
    <property type="entry name" value="F-box_dom"/>
</dbReference>
<evidence type="ECO:0000259" key="1">
    <source>
        <dbReference type="PROSITE" id="PS50181"/>
    </source>
</evidence>
<evidence type="ECO:0000313" key="3">
    <source>
        <dbReference type="Proteomes" id="UP001172457"/>
    </source>
</evidence>
<protein>
    <recommendedName>
        <fullName evidence="1">F-box domain-containing protein</fullName>
    </recommendedName>
</protein>
<dbReference type="InterPro" id="IPR036047">
    <property type="entry name" value="F-box-like_dom_sf"/>
</dbReference>
<dbReference type="PANTHER" id="PTHR31672">
    <property type="entry name" value="BNACNNG10540D PROTEIN"/>
    <property type="match status" value="1"/>
</dbReference>
<dbReference type="Proteomes" id="UP001172457">
    <property type="component" value="Unassembled WGS sequence"/>
</dbReference>
<dbReference type="InterPro" id="IPR015915">
    <property type="entry name" value="Kelch-typ_b-propeller"/>
</dbReference>
<dbReference type="Pfam" id="PF08268">
    <property type="entry name" value="FBA_3"/>
    <property type="match status" value="3"/>
</dbReference>
<evidence type="ECO:0000313" key="2">
    <source>
        <dbReference type="EMBL" id="KAJ9536596.1"/>
    </source>
</evidence>
<gene>
    <name evidence="2" type="ORF">OSB04_un000245</name>
</gene>
<dbReference type="PROSITE" id="PS50181">
    <property type="entry name" value="FBOX"/>
    <property type="match status" value="2"/>
</dbReference>
<organism evidence="2 3">
    <name type="scientific">Centaurea solstitialis</name>
    <name type="common">yellow star-thistle</name>
    <dbReference type="NCBI Taxonomy" id="347529"/>
    <lineage>
        <taxon>Eukaryota</taxon>
        <taxon>Viridiplantae</taxon>
        <taxon>Streptophyta</taxon>
        <taxon>Embryophyta</taxon>
        <taxon>Tracheophyta</taxon>
        <taxon>Spermatophyta</taxon>
        <taxon>Magnoliopsida</taxon>
        <taxon>eudicotyledons</taxon>
        <taxon>Gunneridae</taxon>
        <taxon>Pentapetalae</taxon>
        <taxon>asterids</taxon>
        <taxon>campanulids</taxon>
        <taxon>Asterales</taxon>
        <taxon>Asteraceae</taxon>
        <taxon>Carduoideae</taxon>
        <taxon>Cardueae</taxon>
        <taxon>Centaureinae</taxon>
        <taxon>Centaurea</taxon>
    </lineage>
</organism>
<dbReference type="NCBIfam" id="TIGR01640">
    <property type="entry name" value="F_box_assoc_1"/>
    <property type="match status" value="3"/>
</dbReference>
<accession>A0AA38SIH0</accession>
<dbReference type="Gene3D" id="1.20.1280.50">
    <property type="match status" value="3"/>
</dbReference>
<name>A0AA38SIH0_9ASTR</name>
<feature type="domain" description="F-box" evidence="1">
    <location>
        <begin position="853"/>
        <end position="898"/>
    </location>
</feature>
<dbReference type="AlphaFoldDB" id="A0AA38SIH0"/>
<dbReference type="PANTHER" id="PTHR31672:SF13">
    <property type="entry name" value="F-BOX PROTEIN CPR30-LIKE"/>
    <property type="match status" value="1"/>
</dbReference>
<dbReference type="CDD" id="cd22157">
    <property type="entry name" value="F-box_AtFBW1-like"/>
    <property type="match status" value="3"/>
</dbReference>
<dbReference type="Pfam" id="PF00646">
    <property type="entry name" value="F-box"/>
    <property type="match status" value="3"/>
</dbReference>
<dbReference type="InterPro" id="IPR017451">
    <property type="entry name" value="F-box-assoc_interact_dom"/>
</dbReference>
<dbReference type="SUPFAM" id="SSF117281">
    <property type="entry name" value="Kelch motif"/>
    <property type="match status" value="2"/>
</dbReference>
<dbReference type="InterPro" id="IPR013187">
    <property type="entry name" value="F-box-assoc_dom_typ3"/>
</dbReference>
<dbReference type="InterPro" id="IPR050796">
    <property type="entry name" value="SCF_F-box_component"/>
</dbReference>
<comment type="caution">
    <text evidence="2">The sequence shown here is derived from an EMBL/GenBank/DDBJ whole genome shotgun (WGS) entry which is preliminary data.</text>
</comment>
<keyword evidence="3" id="KW-1185">Reference proteome</keyword>